<dbReference type="EMBL" id="JACHIP010000065">
    <property type="protein sequence ID" value="MBB5061640.1"/>
    <property type="molecule type" value="Genomic_DNA"/>
</dbReference>
<organism evidence="3 4">
    <name type="scientific">Granulicella aggregans</name>
    <dbReference type="NCBI Taxonomy" id="474949"/>
    <lineage>
        <taxon>Bacteria</taxon>
        <taxon>Pseudomonadati</taxon>
        <taxon>Acidobacteriota</taxon>
        <taxon>Terriglobia</taxon>
        <taxon>Terriglobales</taxon>
        <taxon>Acidobacteriaceae</taxon>
        <taxon>Granulicella</taxon>
    </lineage>
</organism>
<sequence>MATDICVKIGRRIRVLRTERGWSQAMLADHADLTREHLSELENGNKEIGARTLERIAKALGLKLAQFFEGF</sequence>
<comment type="caution">
    <text evidence="3">The sequence shown here is derived from an EMBL/GenBank/DDBJ whole genome shotgun (WGS) entry which is preliminary data.</text>
</comment>
<dbReference type="RefSeq" id="WP_184224614.1">
    <property type="nucleotide sequence ID" value="NZ_JACHIP010000065.1"/>
</dbReference>
<dbReference type="PANTHER" id="PTHR46797:SF1">
    <property type="entry name" value="METHYLPHOSPHONATE SYNTHASE"/>
    <property type="match status" value="1"/>
</dbReference>
<dbReference type="Proteomes" id="UP000540989">
    <property type="component" value="Unassembled WGS sequence"/>
</dbReference>
<dbReference type="InterPro" id="IPR001387">
    <property type="entry name" value="Cro/C1-type_HTH"/>
</dbReference>
<evidence type="ECO:0000313" key="3">
    <source>
        <dbReference type="EMBL" id="MBB5061640.1"/>
    </source>
</evidence>
<dbReference type="GO" id="GO:0003677">
    <property type="term" value="F:DNA binding"/>
    <property type="evidence" value="ECO:0007669"/>
    <property type="project" value="UniProtKB-KW"/>
</dbReference>
<gene>
    <name evidence="3" type="ORF">HDF16_006376</name>
</gene>
<feature type="domain" description="HTH cro/C1-type" evidence="2">
    <location>
        <begin position="13"/>
        <end position="67"/>
    </location>
</feature>
<proteinExistence type="predicted"/>
<dbReference type="InterPro" id="IPR050807">
    <property type="entry name" value="TransReg_Diox_bact_type"/>
</dbReference>
<keyword evidence="4" id="KW-1185">Reference proteome</keyword>
<evidence type="ECO:0000256" key="1">
    <source>
        <dbReference type="ARBA" id="ARBA00023125"/>
    </source>
</evidence>
<dbReference type="Pfam" id="PF01381">
    <property type="entry name" value="HTH_3"/>
    <property type="match status" value="1"/>
</dbReference>
<reference evidence="3 4" key="1">
    <citation type="submission" date="2020-08" db="EMBL/GenBank/DDBJ databases">
        <title>Genomic Encyclopedia of Type Strains, Phase IV (KMG-V): Genome sequencing to study the core and pangenomes of soil and plant-associated prokaryotes.</title>
        <authorList>
            <person name="Whitman W."/>
        </authorList>
    </citation>
    <scope>NUCLEOTIDE SEQUENCE [LARGE SCALE GENOMIC DNA]</scope>
    <source>
        <strain evidence="3 4">M8UP14</strain>
    </source>
</reference>
<dbReference type="CDD" id="cd00093">
    <property type="entry name" value="HTH_XRE"/>
    <property type="match status" value="1"/>
</dbReference>
<evidence type="ECO:0000313" key="4">
    <source>
        <dbReference type="Proteomes" id="UP000540989"/>
    </source>
</evidence>
<keyword evidence="1" id="KW-0238">DNA-binding</keyword>
<dbReference type="InterPro" id="IPR010982">
    <property type="entry name" value="Lambda_DNA-bd_dom_sf"/>
</dbReference>
<dbReference type="PROSITE" id="PS50943">
    <property type="entry name" value="HTH_CROC1"/>
    <property type="match status" value="1"/>
</dbReference>
<dbReference type="GO" id="GO:0003700">
    <property type="term" value="F:DNA-binding transcription factor activity"/>
    <property type="evidence" value="ECO:0007669"/>
    <property type="project" value="TreeGrafter"/>
</dbReference>
<dbReference type="AlphaFoldDB" id="A0A7W8E8T8"/>
<dbReference type="Gene3D" id="1.10.260.40">
    <property type="entry name" value="lambda repressor-like DNA-binding domains"/>
    <property type="match status" value="1"/>
</dbReference>
<accession>A0A7W8E8T8</accession>
<protein>
    <submittedName>
        <fullName evidence="3">Transcriptional regulator with XRE-family HTH domain</fullName>
    </submittedName>
</protein>
<dbReference type="GO" id="GO:0005829">
    <property type="term" value="C:cytosol"/>
    <property type="evidence" value="ECO:0007669"/>
    <property type="project" value="TreeGrafter"/>
</dbReference>
<name>A0A7W8E8T8_9BACT</name>
<dbReference type="SMART" id="SM00530">
    <property type="entry name" value="HTH_XRE"/>
    <property type="match status" value="1"/>
</dbReference>
<dbReference type="SUPFAM" id="SSF47413">
    <property type="entry name" value="lambda repressor-like DNA-binding domains"/>
    <property type="match status" value="1"/>
</dbReference>
<dbReference type="PANTHER" id="PTHR46797">
    <property type="entry name" value="HTH-TYPE TRANSCRIPTIONAL REGULATOR"/>
    <property type="match status" value="1"/>
</dbReference>
<evidence type="ECO:0000259" key="2">
    <source>
        <dbReference type="PROSITE" id="PS50943"/>
    </source>
</evidence>